<dbReference type="PANTHER" id="PTHR37299:SF1">
    <property type="entry name" value="STAGE 0 SPORULATION PROTEIN A HOMOLOG"/>
    <property type="match status" value="1"/>
</dbReference>
<dbReference type="STRING" id="426128.SAMN05660297_03108"/>
<dbReference type="GO" id="GO:0000156">
    <property type="term" value="F:phosphorelay response regulator activity"/>
    <property type="evidence" value="ECO:0007669"/>
    <property type="project" value="InterPro"/>
</dbReference>
<keyword evidence="7" id="KW-1185">Reference proteome</keyword>
<dbReference type="Pfam" id="PF00072">
    <property type="entry name" value="Response_reg"/>
    <property type="match status" value="1"/>
</dbReference>
<dbReference type="SUPFAM" id="SSF52172">
    <property type="entry name" value="CheY-like"/>
    <property type="match status" value="1"/>
</dbReference>
<sequence length="257" mass="29965">MSYKVIIADDEMPARLNLINLLNQYSAFEVIGQASDGEDTIILCKEKLPDIVFLDIQLQDMTGFDVAAKLIKLSKVPKIVFVTAYNQYALDAFEYSAVDYLLKPVDENRFMKTVEKLKKDLKASPEMALNQVQELLERHLLMEHKNQKITLEKDDKLFVLSLKDIVYIETEDRNTKVVSKRGKFTTSFSMVEWEDRLTKHGFFRPHRSYLMNLDEINEVVLWFNNSLQVKMRGYEDKPIPISRNKVKEFKELVGLET</sequence>
<dbReference type="PROSITE" id="PS50110">
    <property type="entry name" value="RESPONSE_REGULATORY"/>
    <property type="match status" value="1"/>
</dbReference>
<protein>
    <recommendedName>
        <fullName evidence="1">Stage 0 sporulation protein A homolog</fullName>
    </recommendedName>
</protein>
<dbReference type="Pfam" id="PF04397">
    <property type="entry name" value="LytTR"/>
    <property type="match status" value="1"/>
</dbReference>
<evidence type="ECO:0000256" key="1">
    <source>
        <dbReference type="ARBA" id="ARBA00018672"/>
    </source>
</evidence>
<evidence type="ECO:0000259" key="5">
    <source>
        <dbReference type="PROSITE" id="PS50930"/>
    </source>
</evidence>
<dbReference type="RefSeq" id="WP_090446154.1">
    <property type="nucleotide sequence ID" value="NZ_FOHU01000019.1"/>
</dbReference>
<dbReference type="PROSITE" id="PS50930">
    <property type="entry name" value="HTH_LYTTR"/>
    <property type="match status" value="1"/>
</dbReference>
<evidence type="ECO:0000313" key="7">
    <source>
        <dbReference type="Proteomes" id="UP000199568"/>
    </source>
</evidence>
<evidence type="ECO:0000259" key="4">
    <source>
        <dbReference type="PROSITE" id="PS50110"/>
    </source>
</evidence>
<gene>
    <name evidence="6" type="ORF">SAMN05660297_03108</name>
</gene>
<dbReference type="EMBL" id="FOHU01000019">
    <property type="protein sequence ID" value="SET67480.1"/>
    <property type="molecule type" value="Genomic_DNA"/>
</dbReference>
<feature type="domain" description="HTH LytTR-type" evidence="5">
    <location>
        <begin position="149"/>
        <end position="255"/>
    </location>
</feature>
<dbReference type="InterPro" id="IPR011006">
    <property type="entry name" value="CheY-like_superfamily"/>
</dbReference>
<feature type="domain" description="Response regulatory" evidence="4">
    <location>
        <begin position="4"/>
        <end position="118"/>
    </location>
</feature>
<name>A0A1I0G9V9_9FIRM</name>
<dbReference type="SMART" id="SM00850">
    <property type="entry name" value="LytTR"/>
    <property type="match status" value="1"/>
</dbReference>
<dbReference type="OrthoDB" id="9809318at2"/>
<accession>A0A1I0G9V9</accession>
<dbReference type="InterPro" id="IPR001789">
    <property type="entry name" value="Sig_transdc_resp-reg_receiver"/>
</dbReference>
<dbReference type="InterPro" id="IPR046947">
    <property type="entry name" value="LytR-like"/>
</dbReference>
<dbReference type="InterPro" id="IPR007492">
    <property type="entry name" value="LytTR_DNA-bd_dom"/>
</dbReference>
<reference evidence="6 7" key="1">
    <citation type="submission" date="2016-10" db="EMBL/GenBank/DDBJ databases">
        <authorList>
            <person name="de Groot N.N."/>
        </authorList>
    </citation>
    <scope>NUCLEOTIDE SEQUENCE [LARGE SCALE GENOMIC DNA]</scope>
    <source>
        <strain evidence="6 7">DSM 18979</strain>
    </source>
</reference>
<evidence type="ECO:0000256" key="2">
    <source>
        <dbReference type="ARBA" id="ARBA00024867"/>
    </source>
</evidence>
<dbReference type="GO" id="GO:0003677">
    <property type="term" value="F:DNA binding"/>
    <property type="evidence" value="ECO:0007669"/>
    <property type="project" value="InterPro"/>
</dbReference>
<dbReference type="Gene3D" id="2.40.50.1020">
    <property type="entry name" value="LytTr DNA-binding domain"/>
    <property type="match status" value="1"/>
</dbReference>
<keyword evidence="3" id="KW-0597">Phosphoprotein</keyword>
<evidence type="ECO:0000256" key="3">
    <source>
        <dbReference type="PROSITE-ProRule" id="PRU00169"/>
    </source>
</evidence>
<proteinExistence type="predicted"/>
<dbReference type="PANTHER" id="PTHR37299">
    <property type="entry name" value="TRANSCRIPTIONAL REGULATOR-RELATED"/>
    <property type="match status" value="1"/>
</dbReference>
<dbReference type="SMART" id="SM00448">
    <property type="entry name" value="REC"/>
    <property type="match status" value="1"/>
</dbReference>
<feature type="modified residue" description="4-aspartylphosphate" evidence="3">
    <location>
        <position position="55"/>
    </location>
</feature>
<organism evidence="6 7">
    <name type="scientific">Natronincola peptidivorans</name>
    <dbReference type="NCBI Taxonomy" id="426128"/>
    <lineage>
        <taxon>Bacteria</taxon>
        <taxon>Bacillati</taxon>
        <taxon>Bacillota</taxon>
        <taxon>Clostridia</taxon>
        <taxon>Peptostreptococcales</taxon>
        <taxon>Natronincolaceae</taxon>
        <taxon>Natronincola</taxon>
    </lineage>
</organism>
<dbReference type="AlphaFoldDB" id="A0A1I0G9V9"/>
<comment type="function">
    <text evidence="2">May play the central regulatory role in sporulation. It may be an element of the effector pathway responsible for the activation of sporulation genes in response to nutritional stress. Spo0A may act in concert with spo0H (a sigma factor) to control the expression of some genes that are critical to the sporulation process.</text>
</comment>
<dbReference type="Proteomes" id="UP000199568">
    <property type="component" value="Unassembled WGS sequence"/>
</dbReference>
<dbReference type="Gene3D" id="3.40.50.2300">
    <property type="match status" value="1"/>
</dbReference>
<evidence type="ECO:0000313" key="6">
    <source>
        <dbReference type="EMBL" id="SET67480.1"/>
    </source>
</evidence>